<sequence>MTVWSAGCAGIFARRWALLVALVVALPIGSCREAQVRSQASALGLSEPRVEAFVDSLQRHSFLYFWELGDTTRGLTPDRYPTPSFASTGAMGFALTSYPIGAERGWVTRAAAARRVLATLRFLWTAPHDSSASATGYRGFYYHFLEPGTGRRFEQVELSTVDSGLLLGGALFCQSYFDQGDAAEVEIRALAESLYRRVDWKWAQVRPPTIALAWSPEEGFIPYDWRGYNEAMIMMILALGSPTHPVEPEAWQAWTQNYQWGTFEGHEHLGFPPLFGHQYSHIWVDFRGIADSYMRAKGIDYFENSRRATLAQRDYAIRNPNGWKDYGAEVWGLSACDGPVDTTLMLLGKSRKLRTYSARGAAFFHVEDDGTLAPTAAAGSIAFAPEVVIPSLMAMREKYGAPLYGRYGFLDAFNPSLDQPIRLQHGQVVPGVGWFDTDWLGIDEGPIVCMIENLRSELVWKHMRTNPHLIRGLRRAGFTGGWLDRAPSAP</sequence>
<evidence type="ECO:0000259" key="1">
    <source>
        <dbReference type="Pfam" id="PF10091"/>
    </source>
</evidence>
<organism evidence="2 3">
    <name type="scientific">Eiseniibacteriota bacterium</name>
    <dbReference type="NCBI Taxonomy" id="2212470"/>
    <lineage>
        <taxon>Bacteria</taxon>
        <taxon>Candidatus Eiseniibacteriota</taxon>
    </lineage>
</organism>
<evidence type="ECO:0000313" key="2">
    <source>
        <dbReference type="EMBL" id="NOT33451.1"/>
    </source>
</evidence>
<dbReference type="Pfam" id="PF10091">
    <property type="entry name" value="Glycoamylase"/>
    <property type="match status" value="1"/>
</dbReference>
<dbReference type="EMBL" id="JABFRW010000051">
    <property type="protein sequence ID" value="NOT33451.1"/>
    <property type="molecule type" value="Genomic_DNA"/>
</dbReference>
<dbReference type="AlphaFoldDB" id="A0A849SG62"/>
<dbReference type="Gene3D" id="1.50.10.140">
    <property type="match status" value="1"/>
</dbReference>
<dbReference type="Proteomes" id="UP000580839">
    <property type="component" value="Unassembled WGS sequence"/>
</dbReference>
<dbReference type="InterPro" id="IPR019282">
    <property type="entry name" value="Glycoamylase-like_cons_dom"/>
</dbReference>
<protein>
    <submittedName>
        <fullName evidence="2">Tat pathway signal protein</fullName>
    </submittedName>
</protein>
<proteinExistence type="predicted"/>
<feature type="domain" description="Glycoamylase-like" evidence="1">
    <location>
        <begin position="222"/>
        <end position="467"/>
    </location>
</feature>
<reference evidence="2 3" key="1">
    <citation type="submission" date="2020-04" db="EMBL/GenBank/DDBJ databases">
        <title>Metagenomic profiling of ammonia- and methane-oxidizing microorganisms in a Dutch drinking water treatment plant.</title>
        <authorList>
            <person name="Poghosyan L."/>
            <person name="Leucker S."/>
        </authorList>
    </citation>
    <scope>NUCLEOTIDE SEQUENCE [LARGE SCALE GENOMIC DNA]</scope>
    <source>
        <strain evidence="2">S-RSF-IL-03</strain>
    </source>
</reference>
<dbReference type="PIRSF" id="PIRSF028431">
    <property type="entry name" value="UCP028431"/>
    <property type="match status" value="1"/>
</dbReference>
<comment type="caution">
    <text evidence="2">The sequence shown here is derived from an EMBL/GenBank/DDBJ whole genome shotgun (WGS) entry which is preliminary data.</text>
</comment>
<accession>A0A849SG62</accession>
<name>A0A849SG62_UNCEI</name>
<gene>
    <name evidence="2" type="ORF">HOP12_04690</name>
</gene>
<evidence type="ECO:0000313" key="3">
    <source>
        <dbReference type="Proteomes" id="UP000580839"/>
    </source>
</evidence>
<dbReference type="InterPro" id="IPR016883">
    <property type="entry name" value="UCP028431"/>
</dbReference>